<accession>Q02CY2</accession>
<name>Q02CY2_SOLUE</name>
<dbReference type="FunCoup" id="Q02CY2">
    <property type="interactions" value="77"/>
</dbReference>
<dbReference type="STRING" id="234267.Acid_0068"/>
<dbReference type="OrthoDB" id="9789048at2"/>
<protein>
    <submittedName>
        <fullName evidence="2">MOSC domain containing protein</fullName>
    </submittedName>
</protein>
<dbReference type="InterPro" id="IPR011037">
    <property type="entry name" value="Pyrv_Knase-like_insert_dom_sf"/>
</dbReference>
<feature type="domain" description="MOSC" evidence="1">
    <location>
        <begin position="17"/>
        <end position="160"/>
    </location>
</feature>
<dbReference type="EMBL" id="CP000473">
    <property type="protein sequence ID" value="ABJ81084.1"/>
    <property type="molecule type" value="Genomic_DNA"/>
</dbReference>
<dbReference type="AlphaFoldDB" id="Q02CY2"/>
<dbReference type="GO" id="GO:0030151">
    <property type="term" value="F:molybdenum ion binding"/>
    <property type="evidence" value="ECO:0007669"/>
    <property type="project" value="InterPro"/>
</dbReference>
<dbReference type="Pfam" id="PF03473">
    <property type="entry name" value="MOSC"/>
    <property type="match status" value="1"/>
</dbReference>
<dbReference type="InterPro" id="IPR052353">
    <property type="entry name" value="Benzoxazolinone_Detox_Enz"/>
</dbReference>
<dbReference type="eggNOG" id="COG2258">
    <property type="taxonomic scope" value="Bacteria"/>
</dbReference>
<dbReference type="KEGG" id="sus:Acid_0068"/>
<dbReference type="InParanoid" id="Q02CY2"/>
<dbReference type="GO" id="GO:0030170">
    <property type="term" value="F:pyridoxal phosphate binding"/>
    <property type="evidence" value="ECO:0007669"/>
    <property type="project" value="InterPro"/>
</dbReference>
<dbReference type="InterPro" id="IPR005302">
    <property type="entry name" value="MoCF_Sase_C"/>
</dbReference>
<dbReference type="HOGENOM" id="CLU_1712421_0_0_0"/>
<gene>
    <name evidence="2" type="ordered locus">Acid_0068</name>
</gene>
<dbReference type="GO" id="GO:0003824">
    <property type="term" value="F:catalytic activity"/>
    <property type="evidence" value="ECO:0007669"/>
    <property type="project" value="InterPro"/>
</dbReference>
<dbReference type="PROSITE" id="PS51340">
    <property type="entry name" value="MOSC"/>
    <property type="match status" value="1"/>
</dbReference>
<sequence>MHGTIVQVSISPGGLPKRAIAEGIITPLGIEGDLHAHPAIHGGPSKAILIIAAEVVDALVARGYPLFYGAMGENLTTRGIEIRDFRIGDQFRAGGATLEITQPRGPCSALDIYGDTLKLEVYDKKVKQRDPTSPRWGMSGFYASVVVPGPVQAGDAITLLSKLA</sequence>
<evidence type="ECO:0000313" key="2">
    <source>
        <dbReference type="EMBL" id="ABJ81084.1"/>
    </source>
</evidence>
<dbReference type="PANTHER" id="PTHR30212">
    <property type="entry name" value="PROTEIN YIIM"/>
    <property type="match status" value="1"/>
</dbReference>
<dbReference type="PANTHER" id="PTHR30212:SF2">
    <property type="entry name" value="PROTEIN YIIM"/>
    <property type="match status" value="1"/>
</dbReference>
<proteinExistence type="predicted"/>
<dbReference type="SUPFAM" id="SSF50800">
    <property type="entry name" value="PK beta-barrel domain-like"/>
    <property type="match status" value="1"/>
</dbReference>
<evidence type="ECO:0000259" key="1">
    <source>
        <dbReference type="PROSITE" id="PS51340"/>
    </source>
</evidence>
<dbReference type="Gene3D" id="2.40.33.20">
    <property type="entry name" value="PK beta-barrel domain-like"/>
    <property type="match status" value="1"/>
</dbReference>
<organism evidence="2">
    <name type="scientific">Solibacter usitatus (strain Ellin6076)</name>
    <dbReference type="NCBI Taxonomy" id="234267"/>
    <lineage>
        <taxon>Bacteria</taxon>
        <taxon>Pseudomonadati</taxon>
        <taxon>Acidobacteriota</taxon>
        <taxon>Terriglobia</taxon>
        <taxon>Bryobacterales</taxon>
        <taxon>Solibacteraceae</taxon>
        <taxon>Candidatus Solibacter</taxon>
    </lineage>
</organism>
<reference evidence="2" key="1">
    <citation type="submission" date="2006-10" db="EMBL/GenBank/DDBJ databases">
        <title>Complete sequence of Solibacter usitatus Ellin6076.</title>
        <authorList>
            <consortium name="US DOE Joint Genome Institute"/>
            <person name="Copeland A."/>
            <person name="Lucas S."/>
            <person name="Lapidus A."/>
            <person name="Barry K."/>
            <person name="Detter J.C."/>
            <person name="Glavina del Rio T."/>
            <person name="Hammon N."/>
            <person name="Israni S."/>
            <person name="Dalin E."/>
            <person name="Tice H."/>
            <person name="Pitluck S."/>
            <person name="Thompson L.S."/>
            <person name="Brettin T."/>
            <person name="Bruce D."/>
            <person name="Han C."/>
            <person name="Tapia R."/>
            <person name="Gilna P."/>
            <person name="Schmutz J."/>
            <person name="Larimer F."/>
            <person name="Land M."/>
            <person name="Hauser L."/>
            <person name="Kyrpides N."/>
            <person name="Mikhailova N."/>
            <person name="Janssen P.H."/>
            <person name="Kuske C.R."/>
            <person name="Richardson P."/>
        </authorList>
    </citation>
    <scope>NUCLEOTIDE SEQUENCE</scope>
    <source>
        <strain evidence="2">Ellin6076</strain>
    </source>
</reference>